<proteinExistence type="predicted"/>
<name>A0A6H0UG54_9LACT</name>
<dbReference type="Proteomes" id="UP000501945">
    <property type="component" value="Chromosome"/>
</dbReference>
<organism evidence="2 3">
    <name type="scientific">Pseudolactococcus raffinolactis</name>
    <dbReference type="NCBI Taxonomy" id="1366"/>
    <lineage>
        <taxon>Bacteria</taxon>
        <taxon>Bacillati</taxon>
        <taxon>Bacillota</taxon>
        <taxon>Bacilli</taxon>
        <taxon>Lactobacillales</taxon>
        <taxon>Streptococcaceae</taxon>
        <taxon>Pseudolactococcus</taxon>
    </lineage>
</organism>
<evidence type="ECO:0000313" key="3">
    <source>
        <dbReference type="Proteomes" id="UP000501945"/>
    </source>
</evidence>
<dbReference type="AlphaFoldDB" id="A0A6H0UG54"/>
<feature type="region of interest" description="Disordered" evidence="1">
    <location>
        <begin position="1"/>
        <end position="30"/>
    </location>
</feature>
<sequence>MYGSGGAGGGLGDTAKGGGTGGGYGSTGSGDGGTSMVQGGGFTVTALTTAHRTLFAAKLSIAGTNFNFTSTAGSGNSLGIAGQARITFLYSEDQAEHTNIPNIYK</sequence>
<dbReference type="EMBL" id="CP047616">
    <property type="protein sequence ID" value="QIW54782.1"/>
    <property type="molecule type" value="Genomic_DNA"/>
</dbReference>
<dbReference type="RefSeq" id="WP_167838183.1">
    <property type="nucleotide sequence ID" value="NZ_CP047616.1"/>
</dbReference>
<gene>
    <name evidence="2" type="ORF">GU336_11910</name>
</gene>
<protein>
    <submittedName>
        <fullName evidence="2">Uncharacterized protein</fullName>
    </submittedName>
</protein>
<evidence type="ECO:0000256" key="1">
    <source>
        <dbReference type="SAM" id="MobiDB-lite"/>
    </source>
</evidence>
<reference evidence="2 3" key="1">
    <citation type="submission" date="2019-12" db="EMBL/GenBank/DDBJ databases">
        <title>Whole genome sequences of Lactococcus raffinolactis strains isolated from sewage.</title>
        <authorList>
            <person name="Ybazeta G."/>
            <person name="Ross M."/>
            <person name="Brabant-Kirwan D."/>
            <person name="Saleh M."/>
            <person name="Dillon J.A."/>
            <person name="Splinter K."/>
            <person name="Nokhbeh R."/>
        </authorList>
    </citation>
    <scope>NUCLEOTIDE SEQUENCE [LARGE SCALE GENOMIC DNA]</scope>
    <source>
        <strain evidence="2 3">Lr_19_5</strain>
    </source>
</reference>
<evidence type="ECO:0000313" key="2">
    <source>
        <dbReference type="EMBL" id="QIW54782.1"/>
    </source>
</evidence>
<accession>A0A6H0UG54</accession>